<feature type="transmembrane region" description="Helical" evidence="1">
    <location>
        <begin position="204"/>
        <end position="224"/>
    </location>
</feature>
<evidence type="ECO:0008006" key="4">
    <source>
        <dbReference type="Google" id="ProtNLM"/>
    </source>
</evidence>
<feature type="transmembrane region" description="Helical" evidence="1">
    <location>
        <begin position="103"/>
        <end position="123"/>
    </location>
</feature>
<gene>
    <name evidence="2" type="ORF">NEF87_002350</name>
</gene>
<keyword evidence="1" id="KW-1133">Transmembrane helix</keyword>
<accession>A0ABY6HRC3</accession>
<proteinExistence type="predicted"/>
<feature type="transmembrane region" description="Helical" evidence="1">
    <location>
        <begin position="178"/>
        <end position="198"/>
    </location>
</feature>
<feature type="transmembrane region" description="Helical" evidence="1">
    <location>
        <begin position="65"/>
        <end position="91"/>
    </location>
</feature>
<feature type="transmembrane region" description="Helical" evidence="1">
    <location>
        <begin position="39"/>
        <end position="59"/>
    </location>
</feature>
<name>A0ABY6HRC3_9ARCH</name>
<reference evidence="2" key="1">
    <citation type="submission" date="2022-09" db="EMBL/GenBank/DDBJ databases">
        <title>Actin cytoskeleton and complex cell architecture in an #Asgard archaeon.</title>
        <authorList>
            <person name="Ponce Toledo R.I."/>
            <person name="Schleper C."/>
            <person name="Rodrigues Oliveira T."/>
            <person name="Wollweber F."/>
            <person name="Xu J."/>
            <person name="Rittmann S."/>
            <person name="Klingl A."/>
            <person name="Pilhofer M."/>
        </authorList>
    </citation>
    <scope>NUCLEOTIDE SEQUENCE</scope>
    <source>
        <strain evidence="2">B-35</strain>
    </source>
</reference>
<evidence type="ECO:0000313" key="3">
    <source>
        <dbReference type="Proteomes" id="UP001208689"/>
    </source>
</evidence>
<keyword evidence="3" id="KW-1185">Reference proteome</keyword>
<evidence type="ECO:0000256" key="1">
    <source>
        <dbReference type="SAM" id="Phobius"/>
    </source>
</evidence>
<sequence>MEPLTVTKIVLAVILVFVGVISAYLEIKKNPDYWLNRFFALFFTFASLGFFGYVLYHLILNSSDWVIYIMVTTNILLNLCLACLLMTEFILEFSEKKAMSPKFLFITFSLFLSSIFGYFIWTPTVDSENYALGEVNTHTEPGLLIYISIYRLAIAFYVLIKFILLVKKAGDTRVRKQLRLFSIGMIFIIVGILLFLFGNVAGDIGIILEIIGQVSLNIGLIEILRGFLVKEK</sequence>
<protein>
    <recommendedName>
        <fullName evidence="4">Histidine kinase N-terminal 7TM region domain-containing protein</fullName>
    </recommendedName>
</protein>
<keyword evidence="1" id="KW-0812">Transmembrane</keyword>
<evidence type="ECO:0000313" key="2">
    <source>
        <dbReference type="EMBL" id="UYP46065.1"/>
    </source>
</evidence>
<dbReference type="Proteomes" id="UP001208689">
    <property type="component" value="Chromosome"/>
</dbReference>
<keyword evidence="1" id="KW-0472">Membrane</keyword>
<feature type="transmembrane region" description="Helical" evidence="1">
    <location>
        <begin position="143"/>
        <end position="166"/>
    </location>
</feature>
<feature type="transmembrane region" description="Helical" evidence="1">
    <location>
        <begin position="6"/>
        <end position="27"/>
    </location>
</feature>
<dbReference type="EMBL" id="CP104013">
    <property type="protein sequence ID" value="UYP46065.1"/>
    <property type="molecule type" value="Genomic_DNA"/>
</dbReference>
<organism evidence="2 3">
    <name type="scientific">Candidatus Lokiarchaeum ossiferum</name>
    <dbReference type="NCBI Taxonomy" id="2951803"/>
    <lineage>
        <taxon>Archaea</taxon>
        <taxon>Promethearchaeati</taxon>
        <taxon>Promethearchaeota</taxon>
        <taxon>Promethearchaeia</taxon>
        <taxon>Promethearchaeales</taxon>
        <taxon>Promethearchaeaceae</taxon>
        <taxon>Candidatus Lokiarchaeum</taxon>
    </lineage>
</organism>